<protein>
    <recommendedName>
        <fullName evidence="1">Heterokaryon incompatibility domain-containing protein</fullName>
    </recommendedName>
</protein>
<dbReference type="PANTHER" id="PTHR39596">
    <property type="match status" value="1"/>
</dbReference>
<accession>A0AAD9Z2S6</accession>
<evidence type="ECO:0000259" key="1">
    <source>
        <dbReference type="Pfam" id="PF06985"/>
    </source>
</evidence>
<feature type="domain" description="Heterokaryon incompatibility" evidence="1">
    <location>
        <begin position="322"/>
        <end position="404"/>
    </location>
</feature>
<organism evidence="2 3">
    <name type="scientific">Lepraria neglecta</name>
    <dbReference type="NCBI Taxonomy" id="209136"/>
    <lineage>
        <taxon>Eukaryota</taxon>
        <taxon>Fungi</taxon>
        <taxon>Dikarya</taxon>
        <taxon>Ascomycota</taxon>
        <taxon>Pezizomycotina</taxon>
        <taxon>Lecanoromycetes</taxon>
        <taxon>OSLEUM clade</taxon>
        <taxon>Lecanoromycetidae</taxon>
        <taxon>Lecanorales</taxon>
        <taxon>Lecanorineae</taxon>
        <taxon>Stereocaulaceae</taxon>
        <taxon>Lepraria</taxon>
    </lineage>
</organism>
<dbReference type="AlphaFoldDB" id="A0AAD9Z2S6"/>
<evidence type="ECO:0000313" key="3">
    <source>
        <dbReference type="Proteomes" id="UP001276659"/>
    </source>
</evidence>
<proteinExistence type="predicted"/>
<dbReference type="Proteomes" id="UP001276659">
    <property type="component" value="Unassembled WGS sequence"/>
</dbReference>
<keyword evidence="3" id="KW-1185">Reference proteome</keyword>
<dbReference type="InterPro" id="IPR010730">
    <property type="entry name" value="HET"/>
</dbReference>
<dbReference type="PANTHER" id="PTHR39596:SF2">
    <property type="entry name" value="HET DOMAIN PROTEIN (AFU_ORTHOLOGUE AFUA_1G17550)-RELATED"/>
    <property type="match status" value="1"/>
</dbReference>
<evidence type="ECO:0000313" key="2">
    <source>
        <dbReference type="EMBL" id="KAK3169548.1"/>
    </source>
</evidence>
<comment type="caution">
    <text evidence="2">The sequence shown here is derived from an EMBL/GenBank/DDBJ whole genome shotgun (WGS) entry which is preliminary data.</text>
</comment>
<dbReference type="EMBL" id="JASNWA010000009">
    <property type="protein sequence ID" value="KAK3169548.1"/>
    <property type="molecule type" value="Genomic_DNA"/>
</dbReference>
<dbReference type="Pfam" id="PF06985">
    <property type="entry name" value="HET"/>
    <property type="match status" value="1"/>
</dbReference>
<gene>
    <name evidence="2" type="ORF">OEA41_008932</name>
</gene>
<name>A0AAD9Z2S6_9LECA</name>
<reference evidence="2" key="1">
    <citation type="submission" date="2022-11" db="EMBL/GenBank/DDBJ databases">
        <title>Chromosomal genome sequence assembly and mating type (MAT) locus characterization of the leprose asexual lichenized fungus Lepraria neglecta (Nyl.) Erichsen.</title>
        <authorList>
            <person name="Allen J.L."/>
            <person name="Pfeffer B."/>
        </authorList>
    </citation>
    <scope>NUCLEOTIDE SEQUENCE</scope>
    <source>
        <strain evidence="2">Allen 5258</strain>
    </source>
</reference>
<sequence length="846" mass="95549">MEHLPISKQAMRKDSTAVPLLCQRDYDYGPFLDYPTRSGMLPALSAGDITPGRLPYLQHEKVHAMPKHEVEPLLQTWLFFGLIYELLGPNFRPQDFARFSKDVDEQHKSLTTSSLVHVLDQWVAQVQSETMKSLPSYDHIAECLRLTFAVLGAIPSDFDPVMRLSLASLGEILTFSANKAFAIDFARENKCPLNWGRHIDAAYWRPRFLEAGWCISQIARMLVPGDNYLQTLHFLASLNQPGSDGTHQFCDEQRCLVNHTNVSSYQTRHTRQDCKCEELLVDSDSVFDILKTGSFPLLRLKESQNLDEISIDVVSSDGASQYVALSHVWADGLGNARRNALPRCQLSFLKSLTTKLNTAAGQPVADLLFWCDTLCCPVQSKEAKDLALSRMRRTYEMASYVLVLDSSLRLYSTESFDHEELCSRVLTCGWMSRLWTLQEGVLARVGQRLWFQFEDKAVNSRVLEQNALRSMNSSVSRRGIASYTFSGIFSFGLFFQKGPNNLGVGIRAIDDALQGRAVSVEFDEPLVIGTLLGLDVSKIIDGPEESRIHRMWSLMPSAARGIPSDILFRVCPRLKESGFRWAPATMLNRSPRNMLLETTYGDAGRGLPTPNGLLVRLPGFRIIIASQRKGLPPNPWNIIDPRSQDLISLRGEDGSWYILSRALPIENDSFLSDKTLRALLRDGINLEKPDLWITHAWQFLDDKGMRQSNLGLIVSLVKEQQNTKYARSELHVTIGLQSRFGQELREMAYQLVRHLSDNLPARQLAEFDQDEVNSAAPAWRSAFQALEFEMHSIARSQEVQETLAKANYGSQEDSTNFLDQLIASIYAGEYGCLTERVSEEQQWCID</sequence>